<organism evidence="9 10">
    <name type="scientific">Trichogramma kaykai</name>
    <dbReference type="NCBI Taxonomy" id="54128"/>
    <lineage>
        <taxon>Eukaryota</taxon>
        <taxon>Metazoa</taxon>
        <taxon>Ecdysozoa</taxon>
        <taxon>Arthropoda</taxon>
        <taxon>Hexapoda</taxon>
        <taxon>Insecta</taxon>
        <taxon>Pterygota</taxon>
        <taxon>Neoptera</taxon>
        <taxon>Endopterygota</taxon>
        <taxon>Hymenoptera</taxon>
        <taxon>Apocrita</taxon>
        <taxon>Proctotrupomorpha</taxon>
        <taxon>Chalcidoidea</taxon>
        <taxon>Trichogrammatidae</taxon>
        <taxon>Trichogramma</taxon>
    </lineage>
</organism>
<dbReference type="Pfam" id="PF00096">
    <property type="entry name" value="zf-C2H2"/>
    <property type="match status" value="2"/>
</dbReference>
<accession>A0ABD2WVX3</accession>
<evidence type="ECO:0000256" key="1">
    <source>
        <dbReference type="ARBA" id="ARBA00004123"/>
    </source>
</evidence>
<proteinExistence type="predicted"/>
<name>A0ABD2WVX3_9HYME</name>
<dbReference type="GO" id="GO:0008270">
    <property type="term" value="F:zinc ion binding"/>
    <property type="evidence" value="ECO:0007669"/>
    <property type="project" value="UniProtKB-KW"/>
</dbReference>
<gene>
    <name evidence="9" type="ORF">TKK_009237</name>
</gene>
<evidence type="ECO:0000313" key="9">
    <source>
        <dbReference type="EMBL" id="KAL3397221.1"/>
    </source>
</evidence>
<keyword evidence="3" id="KW-0677">Repeat</keyword>
<dbReference type="Pfam" id="PF12874">
    <property type="entry name" value="zf-met"/>
    <property type="match status" value="1"/>
</dbReference>
<evidence type="ECO:0000256" key="2">
    <source>
        <dbReference type="ARBA" id="ARBA00022723"/>
    </source>
</evidence>
<comment type="subcellular location">
    <subcellularLocation>
        <location evidence="1">Nucleus</location>
    </subcellularLocation>
</comment>
<reference evidence="9 10" key="1">
    <citation type="journal article" date="2024" name="bioRxiv">
        <title>A reference genome for Trichogramma kaykai: A tiny desert-dwelling parasitoid wasp with competing sex-ratio distorters.</title>
        <authorList>
            <person name="Culotta J."/>
            <person name="Lindsey A.R."/>
        </authorList>
    </citation>
    <scope>NUCLEOTIDE SEQUENCE [LARGE SCALE GENOMIC DNA]</scope>
    <source>
        <strain evidence="9 10">KSX58</strain>
    </source>
</reference>
<dbReference type="PROSITE" id="PS00028">
    <property type="entry name" value="ZINC_FINGER_C2H2_1"/>
    <property type="match status" value="3"/>
</dbReference>
<dbReference type="SMART" id="SM00355">
    <property type="entry name" value="ZnF_C2H2"/>
    <property type="match status" value="3"/>
</dbReference>
<dbReference type="PROSITE" id="PS50157">
    <property type="entry name" value="ZINC_FINGER_C2H2_2"/>
    <property type="match status" value="3"/>
</dbReference>
<keyword evidence="5" id="KW-0862">Zinc</keyword>
<dbReference type="EMBL" id="JBJJXI010000067">
    <property type="protein sequence ID" value="KAL3397221.1"/>
    <property type="molecule type" value="Genomic_DNA"/>
</dbReference>
<sequence>MRKKEPCEKSFNEIDYKIITETPAAGDFQSSRHLRENSTKALGKCDGNQENELDDLRIELECREQKPILNLPAVKKMEDHSKNHLKGIEYCYDYHTLNMIKVETAGVVKKESFDEDPTNGLSEPNQKRRVDKKLIYERGSKTHIDSTHDRIIHTCDTCGKTYAHKKSLKLHIDSVHNKITPACKICKKTFKHKVSRKIHLDIHNGLKEYKCDLCDKKYTRKSNLQNHIDSAHNKVTHSCDICGNKYPTKADIAMAHR</sequence>
<dbReference type="Proteomes" id="UP001627154">
    <property type="component" value="Unassembled WGS sequence"/>
</dbReference>
<keyword evidence="2" id="KW-0479">Metal-binding</keyword>
<dbReference type="SUPFAM" id="SSF57667">
    <property type="entry name" value="beta-beta-alpha zinc fingers"/>
    <property type="match status" value="2"/>
</dbReference>
<dbReference type="PANTHER" id="PTHR24394">
    <property type="entry name" value="ZINC FINGER PROTEIN"/>
    <property type="match status" value="1"/>
</dbReference>
<feature type="domain" description="C2H2-type" evidence="8">
    <location>
        <begin position="181"/>
        <end position="208"/>
    </location>
</feature>
<evidence type="ECO:0000256" key="6">
    <source>
        <dbReference type="ARBA" id="ARBA00023242"/>
    </source>
</evidence>
<dbReference type="FunFam" id="3.30.160.60:FF:000065">
    <property type="entry name" value="B-cell CLL/lymphoma 6, member B"/>
    <property type="match status" value="1"/>
</dbReference>
<feature type="domain" description="C2H2-type" evidence="8">
    <location>
        <begin position="209"/>
        <end position="232"/>
    </location>
</feature>
<feature type="domain" description="C2H2-type" evidence="8">
    <location>
        <begin position="153"/>
        <end position="181"/>
    </location>
</feature>
<dbReference type="AlphaFoldDB" id="A0ABD2WVX3"/>
<keyword evidence="4 7" id="KW-0863">Zinc-finger</keyword>
<protein>
    <recommendedName>
        <fullName evidence="8">C2H2-type domain-containing protein</fullName>
    </recommendedName>
</protein>
<evidence type="ECO:0000259" key="8">
    <source>
        <dbReference type="PROSITE" id="PS50157"/>
    </source>
</evidence>
<evidence type="ECO:0000256" key="7">
    <source>
        <dbReference type="PROSITE-ProRule" id="PRU00042"/>
    </source>
</evidence>
<keyword evidence="10" id="KW-1185">Reference proteome</keyword>
<keyword evidence="6" id="KW-0539">Nucleus</keyword>
<evidence type="ECO:0000256" key="4">
    <source>
        <dbReference type="ARBA" id="ARBA00022771"/>
    </source>
</evidence>
<evidence type="ECO:0000256" key="3">
    <source>
        <dbReference type="ARBA" id="ARBA00022737"/>
    </source>
</evidence>
<dbReference type="InterPro" id="IPR036236">
    <property type="entry name" value="Znf_C2H2_sf"/>
</dbReference>
<dbReference type="GO" id="GO:0005634">
    <property type="term" value="C:nucleus"/>
    <property type="evidence" value="ECO:0007669"/>
    <property type="project" value="UniProtKB-SubCell"/>
</dbReference>
<evidence type="ECO:0000313" key="10">
    <source>
        <dbReference type="Proteomes" id="UP001627154"/>
    </source>
</evidence>
<dbReference type="InterPro" id="IPR013087">
    <property type="entry name" value="Znf_C2H2_type"/>
</dbReference>
<evidence type="ECO:0000256" key="5">
    <source>
        <dbReference type="ARBA" id="ARBA00022833"/>
    </source>
</evidence>
<dbReference type="Gene3D" id="3.30.160.60">
    <property type="entry name" value="Classic Zinc Finger"/>
    <property type="match status" value="2"/>
</dbReference>
<dbReference type="PANTHER" id="PTHR24394:SF29">
    <property type="entry name" value="MYONEURIN"/>
    <property type="match status" value="1"/>
</dbReference>
<comment type="caution">
    <text evidence="9">The sequence shown here is derived from an EMBL/GenBank/DDBJ whole genome shotgun (WGS) entry which is preliminary data.</text>
</comment>